<keyword evidence="2" id="KW-1185">Reference proteome</keyword>
<evidence type="ECO:0000313" key="1">
    <source>
        <dbReference type="EMBL" id="KAF4958125.1"/>
    </source>
</evidence>
<gene>
    <name evidence="1" type="ORF">FGADI_2633</name>
</gene>
<organism evidence="1 2">
    <name type="scientific">Fusarium gaditjirri</name>
    <dbReference type="NCBI Taxonomy" id="282569"/>
    <lineage>
        <taxon>Eukaryota</taxon>
        <taxon>Fungi</taxon>
        <taxon>Dikarya</taxon>
        <taxon>Ascomycota</taxon>
        <taxon>Pezizomycotina</taxon>
        <taxon>Sordariomycetes</taxon>
        <taxon>Hypocreomycetidae</taxon>
        <taxon>Hypocreales</taxon>
        <taxon>Nectriaceae</taxon>
        <taxon>Fusarium</taxon>
        <taxon>Fusarium nisikadoi species complex</taxon>
    </lineage>
</organism>
<dbReference type="EMBL" id="JABFAI010000056">
    <property type="protein sequence ID" value="KAF4958125.1"/>
    <property type="molecule type" value="Genomic_DNA"/>
</dbReference>
<sequence length="287" mass="33355">MSNILRDIQCDACHRLVADREASMYRIWCHNFPSGYWESARIEWSKRWGWGWYPDGTVRQFPGVTFIHSDCFLGIFSTPDPPQDEIDYLGRALTWRNLKHMRLFPKELDIPGPLRVSQAVISAAARIASFPFLGQLPREVLDMVQFYRPSAYFWNIVQILDHKKRLRYRPYTVTTLIKKGLSSIKSWKRGEAEPDSGEILQHPGFLYITLDSDGISEIQRFQNRPHPPNQDPSIKFKRYIFAYEEDVETVDAYFQDGLCCLQAHSRATHPGFATWDHSSGSWQGTHP</sequence>
<dbReference type="AlphaFoldDB" id="A0A8H4THK7"/>
<proteinExistence type="predicted"/>
<reference evidence="1" key="1">
    <citation type="journal article" date="2020" name="BMC Genomics">
        <title>Correction to: Identification and distribution of gene clusters required for synthesis of sphingolipid metabolism inhibitors in diverse species of the filamentous fungus Fusarium.</title>
        <authorList>
            <person name="Kim H.S."/>
            <person name="Lohmar J.M."/>
            <person name="Busman M."/>
            <person name="Brown D.W."/>
            <person name="Naumann T.A."/>
            <person name="Divon H.H."/>
            <person name="Lysoe E."/>
            <person name="Uhlig S."/>
            <person name="Proctor R.H."/>
        </authorList>
    </citation>
    <scope>NUCLEOTIDE SEQUENCE</scope>
    <source>
        <strain evidence="1">NRRL 45417</strain>
    </source>
</reference>
<reference evidence="1" key="2">
    <citation type="submission" date="2020-05" db="EMBL/GenBank/DDBJ databases">
        <authorList>
            <person name="Kim H.-S."/>
            <person name="Proctor R.H."/>
            <person name="Brown D.W."/>
        </authorList>
    </citation>
    <scope>NUCLEOTIDE SEQUENCE</scope>
    <source>
        <strain evidence="1">NRRL 45417</strain>
    </source>
</reference>
<comment type="caution">
    <text evidence="1">The sequence shown here is derived from an EMBL/GenBank/DDBJ whole genome shotgun (WGS) entry which is preliminary data.</text>
</comment>
<dbReference type="OrthoDB" id="4763081at2759"/>
<evidence type="ECO:0000313" key="2">
    <source>
        <dbReference type="Proteomes" id="UP000604273"/>
    </source>
</evidence>
<name>A0A8H4THK7_9HYPO</name>
<accession>A0A8H4THK7</accession>
<protein>
    <submittedName>
        <fullName evidence="1">Uncharacterized protein</fullName>
    </submittedName>
</protein>
<dbReference type="Proteomes" id="UP000604273">
    <property type="component" value="Unassembled WGS sequence"/>
</dbReference>